<dbReference type="Pfam" id="PF13401">
    <property type="entry name" value="AAA_22"/>
    <property type="match status" value="1"/>
</dbReference>
<keyword evidence="5" id="KW-1185">Reference proteome</keyword>
<dbReference type="SUPFAM" id="SSF52540">
    <property type="entry name" value="P-loop containing nucleoside triphosphate hydrolases"/>
    <property type="match status" value="1"/>
</dbReference>
<comment type="caution">
    <text evidence="3">The sequence shown here is derived from an EMBL/GenBank/DDBJ whole genome shotgun (WGS) entry which is preliminary data.</text>
</comment>
<evidence type="ECO:0000313" key="2">
    <source>
        <dbReference type="EMBL" id="MBK5072539.1"/>
    </source>
</evidence>
<evidence type="ECO:0000313" key="5">
    <source>
        <dbReference type="Proteomes" id="UP001296969"/>
    </source>
</evidence>
<gene>
    <name evidence="3" type="ORF">I2492_05885</name>
    <name evidence="2" type="ORF">I2493_05885</name>
</gene>
<dbReference type="EMBL" id="JADRCP010000001">
    <property type="protein sequence ID" value="MBK5175848.1"/>
    <property type="molecule type" value="Genomic_DNA"/>
</dbReference>
<sequence>MNTTVKTELTELIARKGWNQSQVARAIGKSPAVINQYLLDKYQGNNAQLDEDIQSFLNREYEKEKTQKIVSIFVPTYTARRALEVIKMAHHDGDINVIYGDAGMGKTMVMRQYAAENRDAILIEADPGYTARVVLEELCGKLGLNKRGNMHELSVACINALKDSGRPLLVDEAENLPYRALETIRRIHDKTGIGVVLAGMPRLIINLKGKRGEYKQLYSRVGFALSLGDALPRDDINDIAASVLPETEDSNINDALFTASKGNARRLFKLLRGVHRRSVITGDPIDAVAVRKMSEMLIS</sequence>
<dbReference type="GO" id="GO:0003677">
    <property type="term" value="F:DNA binding"/>
    <property type="evidence" value="ECO:0007669"/>
    <property type="project" value="InterPro"/>
</dbReference>
<dbReference type="EMBL" id="JADRCQ010000001">
    <property type="protein sequence ID" value="MBK5072539.1"/>
    <property type="molecule type" value="Genomic_DNA"/>
</dbReference>
<dbReference type="InterPro" id="IPR052026">
    <property type="entry name" value="ExeA_AAA_ATPase_DNA-bind"/>
</dbReference>
<dbReference type="Proteomes" id="UP000807542">
    <property type="component" value="Unassembled WGS sequence"/>
</dbReference>
<evidence type="ECO:0000313" key="3">
    <source>
        <dbReference type="EMBL" id="MBK5175848.1"/>
    </source>
</evidence>
<dbReference type="Proteomes" id="UP001296969">
    <property type="component" value="Unassembled WGS sequence"/>
</dbReference>
<protein>
    <submittedName>
        <fullName evidence="3">AAA family ATPase</fullName>
    </submittedName>
</protein>
<dbReference type="Gene3D" id="1.10.260.40">
    <property type="entry name" value="lambda repressor-like DNA-binding domains"/>
    <property type="match status" value="1"/>
</dbReference>
<name>A0A9D7FS30_9GAMM</name>
<dbReference type="GO" id="GO:0016887">
    <property type="term" value="F:ATP hydrolysis activity"/>
    <property type="evidence" value="ECO:0007669"/>
    <property type="project" value="InterPro"/>
</dbReference>
<reference evidence="3 5" key="1">
    <citation type="submission" date="2020-11" db="EMBL/GenBank/DDBJ databases">
        <title>Insectihabitans protaetiae gen. nov. sp. nov. and Insectihabitans allomyrinae sp. nov., isolated from larvae of Protaetia brevitarsis seulensis and Allomyrina dichotoma, respectively.</title>
        <authorList>
            <person name="Lee S.D."/>
            <person name="Byeon Y.-S."/>
            <person name="Kim S.-M."/>
            <person name="Yang H.L."/>
            <person name="Kim I.S."/>
        </authorList>
    </citation>
    <scope>NUCLEOTIDE SEQUENCE</scope>
    <source>
        <strain evidence="3">CWB-B4</strain>
        <strain evidence="2 5">CWB-B43</strain>
    </source>
</reference>
<dbReference type="InterPro" id="IPR027417">
    <property type="entry name" value="P-loop_NTPase"/>
</dbReference>
<dbReference type="InterPro" id="IPR049945">
    <property type="entry name" value="AAA_22"/>
</dbReference>
<proteinExistence type="predicted"/>
<dbReference type="PANTHER" id="PTHR35894">
    <property type="entry name" value="GENERAL SECRETION PATHWAY PROTEIN A-RELATED"/>
    <property type="match status" value="1"/>
</dbReference>
<organism evidence="3 4">
    <name type="scientific">Limnobaculum xujianqingii</name>
    <dbReference type="NCBI Taxonomy" id="2738837"/>
    <lineage>
        <taxon>Bacteria</taxon>
        <taxon>Pseudomonadati</taxon>
        <taxon>Pseudomonadota</taxon>
        <taxon>Gammaproteobacteria</taxon>
        <taxon>Enterobacterales</taxon>
        <taxon>Budviciaceae</taxon>
        <taxon>Limnobaculum</taxon>
    </lineage>
</organism>
<dbReference type="RefSeq" id="WP_228397595.1">
    <property type="nucleotide sequence ID" value="NZ_JADRCP010000001.1"/>
</dbReference>
<dbReference type="AlphaFoldDB" id="A0A9D7FS30"/>
<evidence type="ECO:0000313" key="4">
    <source>
        <dbReference type="Proteomes" id="UP000807542"/>
    </source>
</evidence>
<dbReference type="PANTHER" id="PTHR35894:SF5">
    <property type="entry name" value="MU-LIKE PROPHAGE FLUMU DNA TRANSPOSITION PROTEIN B"/>
    <property type="match status" value="1"/>
</dbReference>
<dbReference type="InterPro" id="IPR010982">
    <property type="entry name" value="Lambda_DNA-bd_dom_sf"/>
</dbReference>
<accession>A0A9D7FS30</accession>
<evidence type="ECO:0000259" key="1">
    <source>
        <dbReference type="Pfam" id="PF13401"/>
    </source>
</evidence>
<feature type="domain" description="ORC1/DEAH AAA+ ATPase" evidence="1">
    <location>
        <begin position="94"/>
        <end position="203"/>
    </location>
</feature>
<dbReference type="Gene3D" id="3.40.50.300">
    <property type="entry name" value="P-loop containing nucleotide triphosphate hydrolases"/>
    <property type="match status" value="1"/>
</dbReference>